<evidence type="ECO:0000256" key="5">
    <source>
        <dbReference type="SAM" id="MobiDB-lite"/>
    </source>
</evidence>
<protein>
    <recommendedName>
        <fullName evidence="2">peptidylprolyl isomerase</fullName>
        <ecNumber evidence="2">5.2.1.8</ecNumber>
    </recommendedName>
</protein>
<feature type="compositionally biased region" description="Basic and acidic residues" evidence="5">
    <location>
        <begin position="1294"/>
        <end position="1306"/>
    </location>
</feature>
<feature type="compositionally biased region" description="Low complexity" evidence="5">
    <location>
        <begin position="923"/>
        <end position="950"/>
    </location>
</feature>
<feature type="compositionally biased region" description="Polar residues" evidence="5">
    <location>
        <begin position="313"/>
        <end position="324"/>
    </location>
</feature>
<dbReference type="PROSITE" id="PS00170">
    <property type="entry name" value="CSA_PPIASE_1"/>
    <property type="match status" value="1"/>
</dbReference>
<organism evidence="7 10">
    <name type="scientific">Microcaecilia unicolor</name>
    <dbReference type="NCBI Taxonomy" id="1415580"/>
    <lineage>
        <taxon>Eukaryota</taxon>
        <taxon>Metazoa</taxon>
        <taxon>Chordata</taxon>
        <taxon>Craniata</taxon>
        <taxon>Vertebrata</taxon>
        <taxon>Euteleostomi</taxon>
        <taxon>Amphibia</taxon>
        <taxon>Gymnophiona</taxon>
        <taxon>Siphonopidae</taxon>
        <taxon>Microcaecilia</taxon>
    </lineage>
</organism>
<keyword evidence="7" id="KW-1185">Reference proteome</keyword>
<feature type="region of interest" description="Disordered" evidence="5">
    <location>
        <begin position="200"/>
        <end position="282"/>
    </location>
</feature>
<keyword evidence="3" id="KW-0697">Rotamase</keyword>
<feature type="compositionally biased region" description="Basic residues" evidence="5">
    <location>
        <begin position="1307"/>
        <end position="1319"/>
    </location>
</feature>
<feature type="region of interest" description="Disordered" evidence="5">
    <location>
        <begin position="676"/>
        <end position="812"/>
    </location>
</feature>
<feature type="compositionally biased region" description="Basic residues" evidence="5">
    <location>
        <begin position="1376"/>
        <end position="1389"/>
    </location>
</feature>
<dbReference type="SUPFAM" id="SSF50891">
    <property type="entry name" value="Cyclophilin-like"/>
    <property type="match status" value="1"/>
</dbReference>
<proteinExistence type="predicted"/>
<feature type="compositionally biased region" description="Basic and acidic residues" evidence="5">
    <location>
        <begin position="264"/>
        <end position="282"/>
    </location>
</feature>
<feature type="compositionally biased region" description="Low complexity" evidence="5">
    <location>
        <begin position="200"/>
        <end position="211"/>
    </location>
</feature>
<dbReference type="PANTHER" id="PTHR11071:SF257">
    <property type="entry name" value="NK-TUMOR RECOGNITION PROTEIN"/>
    <property type="match status" value="1"/>
</dbReference>
<name>A0A6P7XLV4_9AMPH</name>
<feature type="compositionally biased region" description="Low complexity" evidence="5">
    <location>
        <begin position="795"/>
        <end position="810"/>
    </location>
</feature>
<reference evidence="8 9" key="1">
    <citation type="submission" date="2025-04" db="UniProtKB">
        <authorList>
            <consortium name="RefSeq"/>
        </authorList>
    </citation>
    <scope>IDENTIFICATION</scope>
</reference>
<feature type="compositionally biased region" description="Basic residues" evidence="5">
    <location>
        <begin position="1414"/>
        <end position="1427"/>
    </location>
</feature>
<evidence type="ECO:0000256" key="2">
    <source>
        <dbReference type="ARBA" id="ARBA00013194"/>
    </source>
</evidence>
<feature type="compositionally biased region" description="Basic residues" evidence="5">
    <location>
        <begin position="421"/>
        <end position="450"/>
    </location>
</feature>
<dbReference type="GO" id="GO:0005739">
    <property type="term" value="C:mitochondrion"/>
    <property type="evidence" value="ECO:0007669"/>
    <property type="project" value="TreeGrafter"/>
</dbReference>
<feature type="compositionally biased region" description="Low complexity" evidence="5">
    <location>
        <begin position="741"/>
        <end position="754"/>
    </location>
</feature>
<feature type="compositionally biased region" description="Polar residues" evidence="5">
    <location>
        <begin position="883"/>
        <end position="903"/>
    </location>
</feature>
<feature type="compositionally biased region" description="Low complexity" evidence="5">
    <location>
        <begin position="1332"/>
        <end position="1350"/>
    </location>
</feature>
<feature type="compositionally biased region" description="Basic residues" evidence="5">
    <location>
        <begin position="726"/>
        <end position="737"/>
    </location>
</feature>
<feature type="compositionally biased region" description="Basic and acidic residues" evidence="5">
    <location>
        <begin position="359"/>
        <end position="369"/>
    </location>
</feature>
<feature type="compositionally biased region" description="Basic and acidic residues" evidence="5">
    <location>
        <begin position="1206"/>
        <end position="1215"/>
    </location>
</feature>
<dbReference type="KEGG" id="muo:115466439"/>
<dbReference type="Proteomes" id="UP000515156">
    <property type="component" value="Chromosome 1"/>
</dbReference>
<evidence type="ECO:0000313" key="10">
    <source>
        <dbReference type="RefSeq" id="XP_030053528.1"/>
    </source>
</evidence>
<feature type="compositionally biased region" description="Basic and acidic residues" evidence="5">
    <location>
        <begin position="771"/>
        <end position="786"/>
    </location>
</feature>
<dbReference type="Pfam" id="PF00160">
    <property type="entry name" value="Pro_isomerase"/>
    <property type="match status" value="1"/>
</dbReference>
<feature type="compositionally biased region" description="Basic and acidic residues" evidence="5">
    <location>
        <begin position="237"/>
        <end position="251"/>
    </location>
</feature>
<dbReference type="RefSeq" id="XP_030053528.1">
    <property type="nucleotide sequence ID" value="XM_030197668.1"/>
</dbReference>
<dbReference type="RefSeq" id="XP_030053514.1">
    <property type="nucleotide sequence ID" value="XM_030197654.1"/>
</dbReference>
<sequence length="1463" mass="167965">MGVKDRPQCYFDIEVNRESAGRITFQLFSDVCPKTCKNFLCLCTGEKGIGKTTGKKLCYKGSTFHRVVKNFMIQGGDFSEGNGKGGESIYGGYFKDENFILKHDRAFLLSMANRGKHTNGSQFFITTKPAPHLDGVHVVFGLVISGFEVIEQIENLKTDAVSRPYADVRVIDTGVLVSKSAKDVLEKHKVSSNAVHLLQSSSSESLLSENELQNEKSRRKKRKRRTKVKHVKKKRKEERESEELVNKRDPSHSNNSDQNNVDEEGSRDFSTKREKLVVRPEEIPPVPENKFLLRRDVPVPNQEPEPKPLTVTPVLSDQKPSFSKSGRKIKGRGTIRYHTPPRSRSCSDSRDDESSETPPHWKEEMERLRAYRPPSGEKWSKGDKLDDTYSSRWDERSLSQRSRSWSHDGYYSDNSRERVFHMKKRRKEKKRPKHKKKSKKQKHSKKHKLTKKDTSLLPDIESSCSSSRRTKSSHEKEKRSCSSISSRRSSKKDWSRSVKGHSSSSRELQSYSRSVSRSRSYSRESSRSRTNSRSSSRDRSRSKSRSRSSRSRSRSASHSGSRSVSSSSYKSRDQRTVSRSPKKVTVHPLQSKPNKTEPAIPIPQPNDKMLVPPILNENIPVVPLSDSPPPSRWKPGQKPWKPSYERIQEMNLKKSHLISVQNNNYALIKSREANVASYHKHQKSSDSEESDSSKYRSDRSSDHHRRSKSRSSRSRSYTRSYSRSRSFTHSRSRSRSKYHSDSSSYHRSSSYDSYSENRNLRKRSTSSEQNFDSKEKKSSSESDLYRHQNNTDYQSPNPSKSVSTSGSSPDSDMERKLLAVWVNQVKNSISEVVNSFNTDQEQDRCKLNDNGEEQKQRSDDDEECEPSSKQTSVKDMICEKPISDNTRAGTSTVDKLESTSYSPKENKSYREASDKEEGEASSESDTSVSDSKSMSKTRSKSSEVVSSFVSDGNSQTLRQEQSSESESSQSSLENNLRKSKKMKKQYLDKLWKVKAVKNKSKGIDGKKHKGKKRKPEFHWQPPLEFGEEEDDEMILEKLTTQISKVNNRCGDHGENEDSSEGSRQSKRHSVYHASPNHIYLNKDITKQKHSFNTLSPKKNLDAGEENKFISKNIKSSQVESEDESEIGNIGISDQISYGTIIVEALSPVRTKLSTNNGKTKNQYLQTNQLVGGPVYHENNGNEPTGGKEENAELNDSNSLDFPPTEEEMKTEKPEVKQNVTVDKWKPVQAASTLQTPTNFSLLEVLNCTVEPEVKPQGLRIEIKSKNKVRPGSLFDEVRKTARLNQRPRNQESSSEERSSSRDDKSRSRSLSRSRSKSKSKSRDRTKSRSRTRSSSLSRSRSRSSSYSYRSRSYRSRRNRRVYSREWTRSRSSSYHTYRRHSRSYSRSRSRSSSYDHRRRSRSRSYTYDSYYSRSRSRSKRSYSYRRSRSSDRRSRSQRSYRSYSGSDRSSSHHRSRSESSSYS</sequence>
<feature type="compositionally biased region" description="Low complexity" evidence="5">
    <location>
        <begin position="959"/>
        <end position="971"/>
    </location>
</feature>
<feature type="compositionally biased region" description="Basic and acidic residues" evidence="5">
    <location>
        <begin position="683"/>
        <end position="701"/>
    </location>
</feature>
<dbReference type="InterPro" id="IPR029000">
    <property type="entry name" value="Cyclophilin-like_dom_sf"/>
</dbReference>
<evidence type="ECO:0000256" key="3">
    <source>
        <dbReference type="ARBA" id="ARBA00023110"/>
    </source>
</evidence>
<dbReference type="GO" id="GO:0003755">
    <property type="term" value="F:peptidyl-prolyl cis-trans isomerase activity"/>
    <property type="evidence" value="ECO:0007669"/>
    <property type="project" value="UniProtKB-KW"/>
</dbReference>
<dbReference type="InterPro" id="IPR020892">
    <property type="entry name" value="Cyclophilin-type_PPIase_CS"/>
</dbReference>
<comment type="catalytic activity">
    <reaction evidence="1">
        <text>[protein]-peptidylproline (omega=180) = [protein]-peptidylproline (omega=0)</text>
        <dbReference type="Rhea" id="RHEA:16237"/>
        <dbReference type="Rhea" id="RHEA-COMP:10747"/>
        <dbReference type="Rhea" id="RHEA-COMP:10748"/>
        <dbReference type="ChEBI" id="CHEBI:83833"/>
        <dbReference type="ChEBI" id="CHEBI:83834"/>
        <dbReference type="EC" id="5.2.1.8"/>
    </reaction>
</comment>
<feature type="region of interest" description="Disordered" evidence="5">
    <location>
        <begin position="1250"/>
        <end position="1463"/>
    </location>
</feature>
<dbReference type="CTD" id="4820"/>
<feature type="compositionally biased region" description="Basic residues" evidence="5">
    <location>
        <begin position="997"/>
        <end position="1015"/>
    </location>
</feature>
<evidence type="ECO:0000256" key="1">
    <source>
        <dbReference type="ARBA" id="ARBA00000971"/>
    </source>
</evidence>
<dbReference type="OrthoDB" id="9909290at2759"/>
<dbReference type="InterPro" id="IPR002130">
    <property type="entry name" value="Cyclophilin-type_PPIase_dom"/>
</dbReference>
<dbReference type="Gene3D" id="2.40.100.10">
    <property type="entry name" value="Cyclophilin-like"/>
    <property type="match status" value="1"/>
</dbReference>
<feature type="compositionally biased region" description="Basic and acidic residues" evidence="5">
    <location>
        <begin position="904"/>
        <end position="915"/>
    </location>
</feature>
<evidence type="ECO:0000313" key="8">
    <source>
        <dbReference type="RefSeq" id="XP_030053514.1"/>
    </source>
</evidence>
<feature type="compositionally biased region" description="Low complexity" evidence="5">
    <location>
        <begin position="1437"/>
        <end position="1448"/>
    </location>
</feature>
<dbReference type="GO" id="GO:0006457">
    <property type="term" value="P:protein folding"/>
    <property type="evidence" value="ECO:0007669"/>
    <property type="project" value="InterPro"/>
</dbReference>
<feature type="compositionally biased region" description="Basic and acidic residues" evidence="5">
    <location>
        <begin position="841"/>
        <end position="858"/>
    </location>
</feature>
<feature type="domain" description="PPIase cyclophilin-type" evidence="6">
    <location>
        <begin position="10"/>
        <end position="175"/>
    </location>
</feature>
<feature type="region of interest" description="Disordered" evidence="5">
    <location>
        <begin position="997"/>
        <end position="1084"/>
    </location>
</feature>
<feature type="compositionally biased region" description="Low complexity" evidence="5">
    <location>
        <begin position="500"/>
        <end position="519"/>
    </location>
</feature>
<evidence type="ECO:0000313" key="7">
    <source>
        <dbReference type="Proteomes" id="UP000515156"/>
    </source>
</evidence>
<dbReference type="GO" id="GO:0016018">
    <property type="term" value="F:cyclosporin A binding"/>
    <property type="evidence" value="ECO:0007669"/>
    <property type="project" value="TreeGrafter"/>
</dbReference>
<evidence type="ECO:0000256" key="4">
    <source>
        <dbReference type="ARBA" id="ARBA00023235"/>
    </source>
</evidence>
<dbReference type="PRINTS" id="PR00153">
    <property type="entry name" value="CSAPPISMRASE"/>
</dbReference>
<dbReference type="FunFam" id="2.40.100.10:FF:000005">
    <property type="entry name" value="Peptidyl-prolyl cis-trans isomerase G"/>
    <property type="match status" value="1"/>
</dbReference>
<evidence type="ECO:0000259" key="6">
    <source>
        <dbReference type="PROSITE" id="PS50072"/>
    </source>
</evidence>
<gene>
    <name evidence="8 9 10" type="primary">NKTR</name>
</gene>
<feature type="compositionally biased region" description="Basic and acidic residues" evidence="5">
    <location>
        <begin position="378"/>
        <end position="398"/>
    </location>
</feature>
<feature type="compositionally biased region" description="Low complexity" evidence="5">
    <location>
        <begin position="714"/>
        <end position="725"/>
    </location>
</feature>
<feature type="compositionally biased region" description="Polar residues" evidence="5">
    <location>
        <begin position="1282"/>
        <end position="1291"/>
    </location>
</feature>
<dbReference type="EC" id="5.2.1.8" evidence="2"/>
<feature type="compositionally biased region" description="Basic residues" evidence="5">
    <location>
        <begin position="217"/>
        <end position="236"/>
    </location>
</feature>
<keyword evidence="4" id="KW-0413">Isomerase</keyword>
<dbReference type="RefSeq" id="XP_030053522.1">
    <property type="nucleotide sequence ID" value="XM_030197662.1"/>
</dbReference>
<dbReference type="PROSITE" id="PS50072">
    <property type="entry name" value="CSA_PPIASE_2"/>
    <property type="match status" value="1"/>
</dbReference>
<feature type="region of interest" description="Disordered" evidence="5">
    <location>
        <begin position="833"/>
        <end position="983"/>
    </location>
</feature>
<feature type="compositionally biased region" description="Basic residues" evidence="5">
    <location>
        <begin position="542"/>
        <end position="555"/>
    </location>
</feature>
<feature type="compositionally biased region" description="Low complexity" evidence="5">
    <location>
        <begin position="556"/>
        <end position="569"/>
    </location>
</feature>
<feature type="region of interest" description="Disordered" evidence="5">
    <location>
        <begin position="298"/>
        <end position="641"/>
    </location>
</feature>
<accession>A0A6P7XLV4</accession>
<feature type="compositionally biased region" description="Basic residues" evidence="5">
    <location>
        <begin position="1351"/>
        <end position="1361"/>
    </location>
</feature>
<feature type="region of interest" description="Disordered" evidence="5">
    <location>
        <begin position="1171"/>
        <end position="1217"/>
    </location>
</feature>
<feature type="compositionally biased region" description="Basic residues" evidence="5">
    <location>
        <begin position="325"/>
        <end position="341"/>
    </location>
</feature>
<evidence type="ECO:0000313" key="9">
    <source>
        <dbReference type="RefSeq" id="XP_030053522.1"/>
    </source>
</evidence>
<feature type="compositionally biased region" description="Low complexity" evidence="5">
    <location>
        <begin position="1403"/>
        <end position="1413"/>
    </location>
</feature>
<dbReference type="GeneID" id="115466439"/>
<feature type="compositionally biased region" description="Basic residues" evidence="5">
    <location>
        <begin position="702"/>
        <end position="713"/>
    </location>
</feature>
<dbReference type="PANTHER" id="PTHR11071">
    <property type="entry name" value="PEPTIDYL-PROLYL CIS-TRANS ISOMERASE"/>
    <property type="match status" value="1"/>
</dbReference>